<dbReference type="InterPro" id="IPR011697">
    <property type="entry name" value="Peptidase_C26"/>
</dbReference>
<dbReference type="Pfam" id="PF07722">
    <property type="entry name" value="Peptidase_C26"/>
    <property type="match status" value="1"/>
</dbReference>
<dbReference type="InterPro" id="IPR029062">
    <property type="entry name" value="Class_I_gatase-like"/>
</dbReference>
<sequence>MKNPIIGITLDFENNGGYSKFHWYAIRENYLTCLHKFGAIPFPLFHENSVNDYFLEALDGLVITGGNFDINPTLY</sequence>
<dbReference type="AlphaFoldDB" id="A0A383DEY9"/>
<dbReference type="GO" id="GO:0016787">
    <property type="term" value="F:hydrolase activity"/>
    <property type="evidence" value="ECO:0007669"/>
    <property type="project" value="InterPro"/>
</dbReference>
<organism evidence="1">
    <name type="scientific">marine metagenome</name>
    <dbReference type="NCBI Taxonomy" id="408172"/>
    <lineage>
        <taxon>unclassified sequences</taxon>
        <taxon>metagenomes</taxon>
        <taxon>ecological metagenomes</taxon>
    </lineage>
</organism>
<feature type="non-terminal residue" evidence="1">
    <location>
        <position position="75"/>
    </location>
</feature>
<reference evidence="1" key="1">
    <citation type="submission" date="2018-05" db="EMBL/GenBank/DDBJ databases">
        <authorList>
            <person name="Lanie J.A."/>
            <person name="Ng W.-L."/>
            <person name="Kazmierczak K.M."/>
            <person name="Andrzejewski T.M."/>
            <person name="Davidsen T.M."/>
            <person name="Wayne K.J."/>
            <person name="Tettelin H."/>
            <person name="Glass J.I."/>
            <person name="Rusch D."/>
            <person name="Podicherti R."/>
            <person name="Tsui H.-C.T."/>
            <person name="Winkler M.E."/>
        </authorList>
    </citation>
    <scope>NUCLEOTIDE SEQUENCE</scope>
</reference>
<gene>
    <name evidence="1" type="ORF">METZ01_LOCUS495906</name>
</gene>
<evidence type="ECO:0000313" key="1">
    <source>
        <dbReference type="EMBL" id="SVE43052.1"/>
    </source>
</evidence>
<dbReference type="Gene3D" id="3.40.50.880">
    <property type="match status" value="1"/>
</dbReference>
<proteinExistence type="predicted"/>
<name>A0A383DEY9_9ZZZZ</name>
<accession>A0A383DEY9</accession>
<dbReference type="EMBL" id="UINC01216774">
    <property type="protein sequence ID" value="SVE43052.1"/>
    <property type="molecule type" value="Genomic_DNA"/>
</dbReference>
<evidence type="ECO:0008006" key="2">
    <source>
        <dbReference type="Google" id="ProtNLM"/>
    </source>
</evidence>
<protein>
    <recommendedName>
        <fullName evidence="2">Glutamine amidotransferase domain-containing protein</fullName>
    </recommendedName>
</protein>